<name>A0A7G6DZQ1_THEFR</name>
<dbReference type="InterPro" id="IPR008921">
    <property type="entry name" value="DNA_pol3_clamp-load_cplx_C"/>
</dbReference>
<dbReference type="Gene3D" id="1.10.8.60">
    <property type="match status" value="1"/>
</dbReference>
<comment type="similarity">
    <text evidence="1">Belongs to the AAA ATPase family. RarA/MGS1/WRNIP1 subfamily.</text>
</comment>
<dbReference type="InterPro" id="IPR021886">
    <property type="entry name" value="MgsA_C"/>
</dbReference>
<dbReference type="FunFam" id="1.10.8.60:FF:000029">
    <property type="entry name" value="Replication-associated recombination protein A"/>
    <property type="match status" value="1"/>
</dbReference>
<dbReference type="PANTHER" id="PTHR13779">
    <property type="entry name" value="WERNER HELICASE-INTERACTING PROTEIN 1 FAMILY MEMBER"/>
    <property type="match status" value="1"/>
</dbReference>
<dbReference type="Pfam" id="PF12002">
    <property type="entry name" value="MgsA_C"/>
    <property type="match status" value="1"/>
</dbReference>
<dbReference type="Gene3D" id="1.10.3710.10">
    <property type="entry name" value="DNA polymerase III clamp loader subunits, C-terminal domain"/>
    <property type="match status" value="1"/>
</dbReference>
<dbReference type="GO" id="GO:0003677">
    <property type="term" value="F:DNA binding"/>
    <property type="evidence" value="ECO:0007669"/>
    <property type="project" value="InterPro"/>
</dbReference>
<gene>
    <name evidence="6" type="ORF">BR63_02655</name>
</gene>
<dbReference type="Gene3D" id="1.20.272.10">
    <property type="match status" value="1"/>
</dbReference>
<dbReference type="GO" id="GO:0008047">
    <property type="term" value="F:enzyme activator activity"/>
    <property type="evidence" value="ECO:0007669"/>
    <property type="project" value="TreeGrafter"/>
</dbReference>
<organism evidence="6 7">
    <name type="scientific">Thermanaerosceptrum fracticalcis</name>
    <dbReference type="NCBI Taxonomy" id="1712410"/>
    <lineage>
        <taxon>Bacteria</taxon>
        <taxon>Bacillati</taxon>
        <taxon>Bacillota</taxon>
        <taxon>Clostridia</taxon>
        <taxon>Eubacteriales</taxon>
        <taxon>Peptococcaceae</taxon>
        <taxon>Thermanaerosceptrum</taxon>
    </lineage>
</organism>
<dbReference type="FunFam" id="1.10.3710.10:FF:000003">
    <property type="entry name" value="ATPase, AAA family protein"/>
    <property type="match status" value="1"/>
</dbReference>
<dbReference type="GO" id="GO:0006261">
    <property type="term" value="P:DNA-templated DNA replication"/>
    <property type="evidence" value="ECO:0007669"/>
    <property type="project" value="TreeGrafter"/>
</dbReference>
<dbReference type="Pfam" id="PF16193">
    <property type="entry name" value="AAA_assoc_2"/>
    <property type="match status" value="1"/>
</dbReference>
<dbReference type="Proteomes" id="UP000515847">
    <property type="component" value="Chromosome"/>
</dbReference>
<dbReference type="GO" id="GO:0000731">
    <property type="term" value="P:DNA synthesis involved in DNA repair"/>
    <property type="evidence" value="ECO:0007669"/>
    <property type="project" value="TreeGrafter"/>
</dbReference>
<dbReference type="Gene3D" id="3.40.50.300">
    <property type="entry name" value="P-loop containing nucleotide triphosphate hydrolases"/>
    <property type="match status" value="1"/>
</dbReference>
<dbReference type="GO" id="GO:0017116">
    <property type="term" value="F:single-stranded DNA helicase activity"/>
    <property type="evidence" value="ECO:0007669"/>
    <property type="project" value="TreeGrafter"/>
</dbReference>
<feature type="domain" description="AAA+ ATPase" evidence="5">
    <location>
        <begin position="51"/>
        <end position="168"/>
    </location>
</feature>
<dbReference type="InterPro" id="IPR032423">
    <property type="entry name" value="AAA_assoc_2"/>
</dbReference>
<dbReference type="KEGG" id="tfr:BR63_02655"/>
<dbReference type="InterPro" id="IPR003959">
    <property type="entry name" value="ATPase_AAA_core"/>
</dbReference>
<proteinExistence type="inferred from homology"/>
<dbReference type="GO" id="GO:0005524">
    <property type="term" value="F:ATP binding"/>
    <property type="evidence" value="ECO:0007669"/>
    <property type="project" value="UniProtKB-KW"/>
</dbReference>
<dbReference type="FunFam" id="1.20.272.10:FF:000001">
    <property type="entry name" value="Putative AAA family ATPase"/>
    <property type="match status" value="1"/>
</dbReference>
<evidence type="ECO:0000256" key="2">
    <source>
        <dbReference type="ARBA" id="ARBA00020776"/>
    </source>
</evidence>
<evidence type="ECO:0000313" key="6">
    <source>
        <dbReference type="EMBL" id="QNB45305.1"/>
    </source>
</evidence>
<reference evidence="6 7" key="1">
    <citation type="journal article" date="2019" name="Front. Microbiol.">
        <title>Thermoanaerosceptrum fracticalcis gen. nov. sp. nov., a Novel Fumarate-Fermenting Microorganism From a Deep Fractured Carbonate Aquifer of the US Great Basin.</title>
        <authorList>
            <person name="Hamilton-Brehm S.D."/>
            <person name="Stewart L.E."/>
            <person name="Zavarin M."/>
            <person name="Caldwell M."/>
            <person name="Lawson P.A."/>
            <person name="Onstott T.C."/>
            <person name="Grzymski J."/>
            <person name="Neveux I."/>
            <person name="Lollar B.S."/>
            <person name="Russell C.E."/>
            <person name="Moser D.P."/>
        </authorList>
    </citation>
    <scope>NUCLEOTIDE SEQUENCE [LARGE SCALE GENOMIC DNA]</scope>
    <source>
        <strain evidence="6 7">DRI-13</strain>
    </source>
</reference>
<dbReference type="CDD" id="cd18139">
    <property type="entry name" value="HLD_clamp_RarA"/>
    <property type="match status" value="1"/>
</dbReference>
<dbReference type="OrthoDB" id="9778364at2"/>
<dbReference type="EMBL" id="CP045798">
    <property type="protein sequence ID" value="QNB45305.1"/>
    <property type="molecule type" value="Genomic_DNA"/>
</dbReference>
<accession>A0A7G6DZQ1</accession>
<evidence type="ECO:0000256" key="3">
    <source>
        <dbReference type="ARBA" id="ARBA00022741"/>
    </source>
</evidence>
<evidence type="ECO:0000256" key="1">
    <source>
        <dbReference type="ARBA" id="ARBA00008959"/>
    </source>
</evidence>
<dbReference type="AlphaFoldDB" id="A0A7G6DZQ1"/>
<dbReference type="InterPro" id="IPR027417">
    <property type="entry name" value="P-loop_NTPase"/>
</dbReference>
<evidence type="ECO:0000259" key="5">
    <source>
        <dbReference type="SMART" id="SM00382"/>
    </source>
</evidence>
<sequence length="438" mass="48327">MDLFSQVQEKTLKGKAPLAARLRPVSLDEVVGQEEILGKGKLLRRAIEADQLGSLIFYGPPGTGKTSLAYVIAQSTRSHFVKLNAVTSGVNDLRQVVKEGEERLGFYGQGTILFIDEIHRFNKAQQDALLPAVEEGKIVLIGATTENPYFSLNSALLSRSRIFRLQPLTKENIITLLRRALRDEERGLGTYRVEITPEALNHLAESARGDARLALNGLELAVLSTPPNEKGIRVIDLAVTEESIQEKAVVYDKFGDQHYDVISAFIKSMRGSDPDATLHYLARMLHAGEDPRFIARRILIHAAEDVGLADPQALVVAQAAAQGLEYVGLPEGRLILAEAALYIACAPKSNSVLIGIDKAMEDVKKGQYGQVPLHLRDAHYPGAESLGHGKGYKYPHDYPGHYVKQQHLPEEMKTVRYYRPAMTGQDRGVIHKEEAEGK</sequence>
<dbReference type="GO" id="GO:0016887">
    <property type="term" value="F:ATP hydrolysis activity"/>
    <property type="evidence" value="ECO:0007669"/>
    <property type="project" value="InterPro"/>
</dbReference>
<dbReference type="PANTHER" id="PTHR13779:SF7">
    <property type="entry name" value="ATPASE WRNIP1"/>
    <property type="match status" value="1"/>
</dbReference>
<dbReference type="RefSeq" id="WP_034421728.1">
    <property type="nucleotide sequence ID" value="NZ_CP045798.1"/>
</dbReference>
<keyword evidence="7" id="KW-1185">Reference proteome</keyword>
<dbReference type="InterPro" id="IPR051314">
    <property type="entry name" value="AAA_ATPase_RarA/MGS1/WRNIP1"/>
</dbReference>
<dbReference type="Pfam" id="PF00004">
    <property type="entry name" value="AAA"/>
    <property type="match status" value="1"/>
</dbReference>
<protein>
    <recommendedName>
        <fullName evidence="2">Replication-associated recombination protein A</fullName>
    </recommendedName>
</protein>
<dbReference type="SUPFAM" id="SSF52540">
    <property type="entry name" value="P-loop containing nucleoside triphosphate hydrolases"/>
    <property type="match status" value="1"/>
</dbReference>
<dbReference type="SUPFAM" id="SSF48019">
    <property type="entry name" value="post-AAA+ oligomerization domain-like"/>
    <property type="match status" value="1"/>
</dbReference>
<keyword evidence="4" id="KW-0067">ATP-binding</keyword>
<evidence type="ECO:0000313" key="7">
    <source>
        <dbReference type="Proteomes" id="UP000515847"/>
    </source>
</evidence>
<dbReference type="FunFam" id="3.40.50.300:FF:000345">
    <property type="entry name" value="AAA family ATPase"/>
    <property type="match status" value="1"/>
</dbReference>
<dbReference type="CDD" id="cd00009">
    <property type="entry name" value="AAA"/>
    <property type="match status" value="1"/>
</dbReference>
<dbReference type="SMART" id="SM00382">
    <property type="entry name" value="AAA"/>
    <property type="match status" value="1"/>
</dbReference>
<dbReference type="InterPro" id="IPR003593">
    <property type="entry name" value="AAA+_ATPase"/>
</dbReference>
<evidence type="ECO:0000256" key="4">
    <source>
        <dbReference type="ARBA" id="ARBA00022840"/>
    </source>
</evidence>
<keyword evidence="3" id="KW-0547">Nucleotide-binding</keyword>